<feature type="transmembrane region" description="Helical" evidence="12">
    <location>
        <begin position="59"/>
        <end position="83"/>
    </location>
</feature>
<dbReference type="PANTHER" id="PTHR24234">
    <property type="entry name" value="LYSOPHOSPHATIDIC ACID RECEPTOR 5/SPHINGOSYLPHOSPHORYLCHOLINE RECEPTOR"/>
    <property type="match status" value="1"/>
</dbReference>
<name>A0A6P6NEQ4_CARAU</name>
<dbReference type="PROSITE" id="PS00237">
    <property type="entry name" value="G_PROTEIN_RECEP_F1_1"/>
    <property type="match status" value="1"/>
</dbReference>
<evidence type="ECO:0000256" key="4">
    <source>
        <dbReference type="ARBA" id="ARBA00022989"/>
    </source>
</evidence>
<evidence type="ECO:0000256" key="10">
    <source>
        <dbReference type="ARBA" id="ARBA00023224"/>
    </source>
</evidence>
<keyword evidence="3 11" id="KW-0812">Transmembrane</keyword>
<keyword evidence="9" id="KW-0325">Glycoprotein</keyword>
<feature type="transmembrane region" description="Helical" evidence="12">
    <location>
        <begin position="187"/>
        <end position="208"/>
    </location>
</feature>
<evidence type="ECO:0000256" key="3">
    <source>
        <dbReference type="ARBA" id="ARBA00022692"/>
    </source>
</evidence>
<comment type="subcellular location">
    <subcellularLocation>
        <location evidence="1">Cell membrane</location>
        <topology evidence="1">Multi-pass membrane protein</topology>
    </subcellularLocation>
</comment>
<gene>
    <name evidence="15" type="primary">LOC113079069</name>
</gene>
<evidence type="ECO:0000256" key="6">
    <source>
        <dbReference type="ARBA" id="ARBA00023136"/>
    </source>
</evidence>
<dbReference type="GeneID" id="113079069"/>
<dbReference type="KEGG" id="caua:113079069"/>
<keyword evidence="2" id="KW-1003">Cell membrane</keyword>
<dbReference type="OrthoDB" id="6021389at2759"/>
<dbReference type="SUPFAM" id="SSF81321">
    <property type="entry name" value="Family A G protein-coupled receptor-like"/>
    <property type="match status" value="1"/>
</dbReference>
<dbReference type="PROSITE" id="PS50262">
    <property type="entry name" value="G_PROTEIN_RECEP_F1_2"/>
    <property type="match status" value="1"/>
</dbReference>
<proteinExistence type="inferred from homology"/>
<keyword evidence="10 11" id="KW-0807">Transducer</keyword>
<sequence>MNTTGGLMNTSQNESDCYPSSQEGMVFVALHLAVIVIGTPSNIFFLFVSYRLIRQKNELGVYLFNLALSDLLFIMCLPVWVQFNLYDVWPLSETMCVICVFVLWTSFYTSAMLLSCIAVDRYLAIVYPLRFASFRKRKTAVSMSIAAWIFTVIFNAIIVHPESIYDNDNSVCLDIYPLPLEQRLVNIARFVVGFLIPALVVGFCYWRICSAVRRNQKLGSMERRHVFRLLGCILLTLYLCFGPVHIIMVLRIFLEDCPYPNWLFIVYKVSVFLETLNCLADPLLYCFMSRTGQASASNVLLILRRPWKKECQKEMVQQNNQFLGTGSVPNTKASFRTEFNTDCL</sequence>
<feature type="transmembrane region" description="Helical" evidence="12">
    <location>
        <begin position="95"/>
        <end position="119"/>
    </location>
</feature>
<reference evidence="15" key="1">
    <citation type="submission" date="2025-08" db="UniProtKB">
        <authorList>
            <consortium name="RefSeq"/>
        </authorList>
    </citation>
    <scope>IDENTIFICATION</scope>
    <source>
        <strain evidence="15">Wakin</strain>
        <tissue evidence="15">Muscle</tissue>
    </source>
</reference>
<dbReference type="Pfam" id="PF00001">
    <property type="entry name" value="7tm_1"/>
    <property type="match status" value="1"/>
</dbReference>
<evidence type="ECO:0000256" key="2">
    <source>
        <dbReference type="ARBA" id="ARBA00022475"/>
    </source>
</evidence>
<evidence type="ECO:0000256" key="9">
    <source>
        <dbReference type="ARBA" id="ARBA00023180"/>
    </source>
</evidence>
<dbReference type="InterPro" id="IPR017452">
    <property type="entry name" value="GPCR_Rhodpsn_7TM"/>
</dbReference>
<keyword evidence="8 11" id="KW-0675">Receptor</keyword>
<dbReference type="RefSeq" id="XP_026107048.1">
    <property type="nucleotide sequence ID" value="XM_026251263.1"/>
</dbReference>
<dbReference type="PANTHER" id="PTHR24234:SF15">
    <property type="entry name" value="G PROTEIN-COUPLED RECEPTOR 65"/>
    <property type="match status" value="1"/>
</dbReference>
<evidence type="ECO:0000256" key="7">
    <source>
        <dbReference type="ARBA" id="ARBA00023157"/>
    </source>
</evidence>
<dbReference type="PRINTS" id="PR01157">
    <property type="entry name" value="P2YPURNOCPTR"/>
</dbReference>
<feature type="domain" description="G-protein coupled receptors family 1 profile" evidence="13">
    <location>
        <begin position="41"/>
        <end position="285"/>
    </location>
</feature>
<dbReference type="GO" id="GO:0005886">
    <property type="term" value="C:plasma membrane"/>
    <property type="evidence" value="ECO:0007669"/>
    <property type="project" value="UniProtKB-SubCell"/>
</dbReference>
<feature type="transmembrane region" description="Helical" evidence="12">
    <location>
        <begin position="140"/>
        <end position="159"/>
    </location>
</feature>
<dbReference type="Gene3D" id="1.20.1070.10">
    <property type="entry name" value="Rhodopsin 7-helix transmembrane proteins"/>
    <property type="match status" value="1"/>
</dbReference>
<dbReference type="AlphaFoldDB" id="A0A6P6NEQ4"/>
<evidence type="ECO:0000256" key="8">
    <source>
        <dbReference type="ARBA" id="ARBA00023170"/>
    </source>
</evidence>
<comment type="similarity">
    <text evidence="11">Belongs to the G-protein coupled receptor 1 family.</text>
</comment>
<organism evidence="14 15">
    <name type="scientific">Carassius auratus</name>
    <name type="common">Goldfish</name>
    <dbReference type="NCBI Taxonomy" id="7957"/>
    <lineage>
        <taxon>Eukaryota</taxon>
        <taxon>Metazoa</taxon>
        <taxon>Chordata</taxon>
        <taxon>Craniata</taxon>
        <taxon>Vertebrata</taxon>
        <taxon>Euteleostomi</taxon>
        <taxon>Actinopterygii</taxon>
        <taxon>Neopterygii</taxon>
        <taxon>Teleostei</taxon>
        <taxon>Ostariophysi</taxon>
        <taxon>Cypriniformes</taxon>
        <taxon>Cyprinidae</taxon>
        <taxon>Cyprininae</taxon>
        <taxon>Carassius</taxon>
    </lineage>
</organism>
<evidence type="ECO:0000256" key="1">
    <source>
        <dbReference type="ARBA" id="ARBA00004651"/>
    </source>
</evidence>
<keyword evidence="4 12" id="KW-1133">Transmembrane helix</keyword>
<evidence type="ECO:0000313" key="15">
    <source>
        <dbReference type="RefSeq" id="XP_026107048.1"/>
    </source>
</evidence>
<accession>A0A6P6NEQ4</accession>
<keyword evidence="6 12" id="KW-0472">Membrane</keyword>
<feature type="transmembrane region" description="Helical" evidence="12">
    <location>
        <begin position="229"/>
        <end position="253"/>
    </location>
</feature>
<evidence type="ECO:0000313" key="14">
    <source>
        <dbReference type="Proteomes" id="UP000515129"/>
    </source>
</evidence>
<feature type="transmembrane region" description="Helical" evidence="12">
    <location>
        <begin position="25"/>
        <end position="47"/>
    </location>
</feature>
<dbReference type="InterPro" id="IPR000276">
    <property type="entry name" value="GPCR_Rhodpsn"/>
</dbReference>
<evidence type="ECO:0000256" key="5">
    <source>
        <dbReference type="ARBA" id="ARBA00023040"/>
    </source>
</evidence>
<keyword evidence="5 11" id="KW-0297">G-protein coupled receptor</keyword>
<evidence type="ECO:0000256" key="11">
    <source>
        <dbReference type="RuleBase" id="RU000688"/>
    </source>
</evidence>
<protein>
    <submittedName>
        <fullName evidence="15">Psychosine receptor-like</fullName>
    </submittedName>
</protein>
<evidence type="ECO:0000256" key="12">
    <source>
        <dbReference type="SAM" id="Phobius"/>
    </source>
</evidence>
<dbReference type="Proteomes" id="UP000515129">
    <property type="component" value="Unplaced"/>
</dbReference>
<keyword evidence="14" id="KW-1185">Reference proteome</keyword>
<keyword evidence="7" id="KW-1015">Disulfide bond</keyword>
<dbReference type="GO" id="GO:0004930">
    <property type="term" value="F:G protein-coupled receptor activity"/>
    <property type="evidence" value="ECO:0007669"/>
    <property type="project" value="UniProtKB-KW"/>
</dbReference>
<dbReference type="PRINTS" id="PR00237">
    <property type="entry name" value="GPCRRHODOPSN"/>
</dbReference>
<evidence type="ECO:0000259" key="13">
    <source>
        <dbReference type="PROSITE" id="PS50262"/>
    </source>
</evidence>